<dbReference type="InterPro" id="IPR001965">
    <property type="entry name" value="Znf_PHD"/>
</dbReference>
<dbReference type="Gene3D" id="3.30.60.20">
    <property type="match status" value="1"/>
</dbReference>
<dbReference type="GO" id="GO:0008270">
    <property type="term" value="F:zinc ion binding"/>
    <property type="evidence" value="ECO:0007669"/>
    <property type="project" value="UniProtKB-KW"/>
</dbReference>
<evidence type="ECO:0000313" key="6">
    <source>
        <dbReference type="EMBL" id="RQP01306.2"/>
    </source>
</evidence>
<accession>A0A3N7G4Q5</accession>
<dbReference type="SMART" id="SM00249">
    <property type="entry name" value="PHD"/>
    <property type="match status" value="3"/>
</dbReference>
<keyword evidence="3" id="KW-0863">Zinc-finger</keyword>
<dbReference type="PROSITE" id="PS50081">
    <property type="entry name" value="ZF_DAG_PE_2"/>
    <property type="match status" value="1"/>
</dbReference>
<dbReference type="SMART" id="SM00109">
    <property type="entry name" value="C1"/>
    <property type="match status" value="4"/>
</dbReference>
<keyword evidence="4" id="KW-0862">Zinc</keyword>
<proteinExistence type="predicted"/>
<dbReference type="SUPFAM" id="SSF57889">
    <property type="entry name" value="Cysteine-rich domain"/>
    <property type="match status" value="4"/>
</dbReference>
<evidence type="ECO:0000313" key="7">
    <source>
        <dbReference type="Proteomes" id="UP000006729"/>
    </source>
</evidence>
<gene>
    <name evidence="6" type="ORF">POPTR_016G044001v4</name>
</gene>
<dbReference type="Proteomes" id="UP000006729">
    <property type="component" value="Chromosome 16"/>
</dbReference>
<dbReference type="InterPro" id="IPR046349">
    <property type="entry name" value="C1-like_sf"/>
</dbReference>
<keyword evidence="7" id="KW-1185">Reference proteome</keyword>
<dbReference type="InterPro" id="IPR053192">
    <property type="entry name" value="Vacuole_Formation_Reg"/>
</dbReference>
<dbReference type="InParanoid" id="A0A3N7G4Q5"/>
<dbReference type="AlphaFoldDB" id="A0A3N7G4Q5"/>
<dbReference type="FunCoup" id="A0A3N7G4Q5">
    <property type="interactions" value="101"/>
</dbReference>
<keyword evidence="1" id="KW-0479">Metal-binding</keyword>
<keyword evidence="2" id="KW-0677">Repeat</keyword>
<dbReference type="InterPro" id="IPR002219">
    <property type="entry name" value="PKC_DAG/PE"/>
</dbReference>
<comment type="caution">
    <text evidence="6">The sequence shown here is derived from an EMBL/GenBank/DDBJ whole genome shotgun (WGS) entry which is preliminary data.</text>
</comment>
<evidence type="ECO:0000259" key="5">
    <source>
        <dbReference type="PROSITE" id="PS50081"/>
    </source>
</evidence>
<evidence type="ECO:0000256" key="1">
    <source>
        <dbReference type="ARBA" id="ARBA00022723"/>
    </source>
</evidence>
<evidence type="ECO:0000256" key="4">
    <source>
        <dbReference type="ARBA" id="ARBA00022833"/>
    </source>
</evidence>
<dbReference type="InterPro" id="IPR004146">
    <property type="entry name" value="DC1"/>
</dbReference>
<name>A0A3N7G4Q5_POPTR</name>
<evidence type="ECO:0000256" key="2">
    <source>
        <dbReference type="ARBA" id="ARBA00022737"/>
    </source>
</evidence>
<dbReference type="PANTHER" id="PTHR32410">
    <property type="entry name" value="CYSTEINE/HISTIDINE-RICH C1 DOMAIN FAMILY PROTEIN"/>
    <property type="match status" value="1"/>
</dbReference>
<organism evidence="6 7">
    <name type="scientific">Populus trichocarpa</name>
    <name type="common">Western balsam poplar</name>
    <name type="synonym">Populus balsamifera subsp. trichocarpa</name>
    <dbReference type="NCBI Taxonomy" id="3694"/>
    <lineage>
        <taxon>Eukaryota</taxon>
        <taxon>Viridiplantae</taxon>
        <taxon>Streptophyta</taxon>
        <taxon>Embryophyta</taxon>
        <taxon>Tracheophyta</taxon>
        <taxon>Spermatophyta</taxon>
        <taxon>Magnoliopsida</taxon>
        <taxon>eudicotyledons</taxon>
        <taxon>Gunneridae</taxon>
        <taxon>Pentapetalae</taxon>
        <taxon>rosids</taxon>
        <taxon>fabids</taxon>
        <taxon>Malpighiales</taxon>
        <taxon>Salicaceae</taxon>
        <taxon>Saliceae</taxon>
        <taxon>Populus</taxon>
    </lineage>
</organism>
<protein>
    <recommendedName>
        <fullName evidence="5">Phorbol-ester/DAG-type domain-containing protein</fullName>
    </recommendedName>
</protein>
<evidence type="ECO:0000256" key="3">
    <source>
        <dbReference type="ARBA" id="ARBA00022771"/>
    </source>
</evidence>
<dbReference type="EMBL" id="CM009305">
    <property type="protein sequence ID" value="RQP01306.2"/>
    <property type="molecule type" value="Genomic_DNA"/>
</dbReference>
<dbReference type="PANTHER" id="PTHR32410:SF211">
    <property type="entry name" value="CYSTEINE_HISTIDINE-RICH C1 DOMAIN FAMILY PROTEIN"/>
    <property type="match status" value="1"/>
</dbReference>
<sequence>MGWANKCQLMASQEAFQPTQMATQTSKTPNESRTVATKVAKRKLNRLLLSSLLFSQIPMKTEQVMKQLKPTFFRNVVKDIPRPGPSSPGDNMKVNVVDCKAQELVSPNAPLEEDRPGEVKMEASITPDDVIRAGGFGARDDINSFLPVASDSTGFEATILDARNYEEPQGEIQRPGLDWTEATERKQLFCQSLRPSCHRQLFLVVLASDILWHVRNM</sequence>
<dbReference type="Pfam" id="PF03107">
    <property type="entry name" value="C1_2"/>
    <property type="match status" value="6"/>
</dbReference>
<reference evidence="6 7" key="1">
    <citation type="journal article" date="2006" name="Science">
        <title>The genome of black cottonwood, Populus trichocarpa (Torr. &amp; Gray).</title>
        <authorList>
            <person name="Tuskan G.A."/>
            <person name="Difazio S."/>
            <person name="Jansson S."/>
            <person name="Bohlmann J."/>
            <person name="Grigoriev I."/>
            <person name="Hellsten U."/>
            <person name="Putnam N."/>
            <person name="Ralph S."/>
            <person name="Rombauts S."/>
            <person name="Salamov A."/>
            <person name="Schein J."/>
            <person name="Sterck L."/>
            <person name="Aerts A."/>
            <person name="Bhalerao R.R."/>
            <person name="Bhalerao R.P."/>
            <person name="Blaudez D."/>
            <person name="Boerjan W."/>
            <person name="Brun A."/>
            <person name="Brunner A."/>
            <person name="Busov V."/>
            <person name="Campbell M."/>
            <person name="Carlson J."/>
            <person name="Chalot M."/>
            <person name="Chapman J."/>
            <person name="Chen G.L."/>
            <person name="Cooper D."/>
            <person name="Coutinho P.M."/>
            <person name="Couturier J."/>
            <person name="Covert S."/>
            <person name="Cronk Q."/>
            <person name="Cunningham R."/>
            <person name="Davis J."/>
            <person name="Degroeve S."/>
            <person name="Dejardin A."/>
            <person name="Depamphilis C."/>
            <person name="Detter J."/>
            <person name="Dirks B."/>
            <person name="Dubchak I."/>
            <person name="Duplessis S."/>
            <person name="Ehlting J."/>
            <person name="Ellis B."/>
            <person name="Gendler K."/>
            <person name="Goodstein D."/>
            <person name="Gribskov M."/>
            <person name="Grimwood J."/>
            <person name="Groover A."/>
            <person name="Gunter L."/>
            <person name="Hamberger B."/>
            <person name="Heinze B."/>
            <person name="Helariutta Y."/>
            <person name="Henrissat B."/>
            <person name="Holligan D."/>
            <person name="Holt R."/>
            <person name="Huang W."/>
            <person name="Islam-Faridi N."/>
            <person name="Jones S."/>
            <person name="Jones-Rhoades M."/>
            <person name="Jorgensen R."/>
            <person name="Joshi C."/>
            <person name="Kangasjarvi J."/>
            <person name="Karlsson J."/>
            <person name="Kelleher C."/>
            <person name="Kirkpatrick R."/>
            <person name="Kirst M."/>
            <person name="Kohler A."/>
            <person name="Kalluri U."/>
            <person name="Larimer F."/>
            <person name="Leebens-Mack J."/>
            <person name="Leple J.C."/>
            <person name="Locascio P."/>
            <person name="Lou Y."/>
            <person name="Lucas S."/>
            <person name="Martin F."/>
            <person name="Montanini B."/>
            <person name="Napoli C."/>
            <person name="Nelson D.R."/>
            <person name="Nelson C."/>
            <person name="Nieminen K."/>
            <person name="Nilsson O."/>
            <person name="Pereda V."/>
            <person name="Peter G."/>
            <person name="Philippe R."/>
            <person name="Pilate G."/>
            <person name="Poliakov A."/>
            <person name="Razumovskaya J."/>
            <person name="Richardson P."/>
            <person name="Rinaldi C."/>
            <person name="Ritland K."/>
            <person name="Rouze P."/>
            <person name="Ryaboy D."/>
            <person name="Schmutz J."/>
            <person name="Schrader J."/>
            <person name="Segerman B."/>
            <person name="Shin H."/>
            <person name="Siddiqui A."/>
            <person name="Sterky F."/>
            <person name="Terry A."/>
            <person name="Tsai C.J."/>
            <person name="Uberbacher E."/>
            <person name="Unneberg P."/>
            <person name="Vahala J."/>
            <person name="Wall K."/>
            <person name="Wessler S."/>
            <person name="Yang G."/>
            <person name="Yin T."/>
            <person name="Douglas C."/>
            <person name="Marra M."/>
            <person name="Sandberg G."/>
            <person name="Van de Peer Y."/>
            <person name="Rokhsar D."/>
        </authorList>
    </citation>
    <scope>NUCLEOTIDE SEQUENCE [LARGE SCALE GENOMIC DNA]</scope>
    <source>
        <strain evidence="7">cv. Nisqually</strain>
    </source>
</reference>